<dbReference type="Gene3D" id="3.50.7.10">
    <property type="entry name" value="GroEL"/>
    <property type="match status" value="1"/>
</dbReference>
<dbReference type="EMBL" id="BGZK01000032">
    <property type="protein sequence ID" value="GBP08738.1"/>
    <property type="molecule type" value="Genomic_DNA"/>
</dbReference>
<dbReference type="Pfam" id="PF00118">
    <property type="entry name" value="Cpn60_TCP1"/>
    <property type="match status" value="1"/>
</dbReference>
<protein>
    <submittedName>
        <fullName evidence="8">1-phosphatidylinositol 3-phosphate 5-kinase</fullName>
    </submittedName>
</protein>
<keyword evidence="9" id="KW-1185">Reference proteome</keyword>
<organism evidence="8 9">
    <name type="scientific">Eumeta variegata</name>
    <name type="common">Bagworm moth</name>
    <name type="synonym">Eumeta japonica</name>
    <dbReference type="NCBI Taxonomy" id="151549"/>
    <lineage>
        <taxon>Eukaryota</taxon>
        <taxon>Metazoa</taxon>
        <taxon>Ecdysozoa</taxon>
        <taxon>Arthropoda</taxon>
        <taxon>Hexapoda</taxon>
        <taxon>Insecta</taxon>
        <taxon>Pterygota</taxon>
        <taxon>Neoptera</taxon>
        <taxon>Endopterygota</taxon>
        <taxon>Lepidoptera</taxon>
        <taxon>Glossata</taxon>
        <taxon>Ditrysia</taxon>
        <taxon>Tineoidea</taxon>
        <taxon>Psychidae</taxon>
        <taxon>Oiketicinae</taxon>
        <taxon>Eumeta</taxon>
    </lineage>
</organism>
<dbReference type="InterPro" id="IPR043548">
    <property type="entry name" value="PIKfyve"/>
</dbReference>
<dbReference type="InterPro" id="IPR000306">
    <property type="entry name" value="Znf_FYVE"/>
</dbReference>
<dbReference type="OrthoDB" id="158357at2759"/>
<keyword evidence="8" id="KW-0418">Kinase</keyword>
<feature type="region of interest" description="Disordered" evidence="5">
    <location>
        <begin position="574"/>
        <end position="611"/>
    </location>
</feature>
<dbReference type="GO" id="GO:0032438">
    <property type="term" value="P:melanosome organization"/>
    <property type="evidence" value="ECO:0007669"/>
    <property type="project" value="TreeGrafter"/>
</dbReference>
<dbReference type="Gene3D" id="3.30.40.10">
    <property type="entry name" value="Zinc/RING finger domain, C3HC4 (zinc finger)"/>
    <property type="match status" value="1"/>
</dbReference>
<dbReference type="PANTHER" id="PTHR46715">
    <property type="entry name" value="1-PHOSPHATIDYLINOSITOL 3-PHOSPHATE 5-KINASE"/>
    <property type="match status" value="1"/>
</dbReference>
<feature type="compositionally biased region" description="Acidic residues" evidence="5">
    <location>
        <begin position="1139"/>
        <end position="1171"/>
    </location>
</feature>
<dbReference type="PROSITE" id="PS50186">
    <property type="entry name" value="DEP"/>
    <property type="match status" value="1"/>
</dbReference>
<keyword evidence="3" id="KW-0862">Zinc</keyword>
<feature type="domain" description="DEP" evidence="7">
    <location>
        <begin position="219"/>
        <end position="294"/>
    </location>
</feature>
<reference evidence="8 9" key="1">
    <citation type="journal article" date="2019" name="Commun. Biol.">
        <title>The bagworm genome reveals a unique fibroin gene that provides high tensile strength.</title>
        <authorList>
            <person name="Kono N."/>
            <person name="Nakamura H."/>
            <person name="Ohtoshi R."/>
            <person name="Tomita M."/>
            <person name="Numata K."/>
            <person name="Arakawa K."/>
        </authorList>
    </citation>
    <scope>NUCLEOTIDE SEQUENCE [LARGE SCALE GENOMIC DNA]</scope>
</reference>
<evidence type="ECO:0000259" key="6">
    <source>
        <dbReference type="PROSITE" id="PS50178"/>
    </source>
</evidence>
<dbReference type="SUPFAM" id="SSF52029">
    <property type="entry name" value="GroEL apical domain-like"/>
    <property type="match status" value="1"/>
</dbReference>
<dbReference type="GO" id="GO:0035556">
    <property type="term" value="P:intracellular signal transduction"/>
    <property type="evidence" value="ECO:0007669"/>
    <property type="project" value="InterPro"/>
</dbReference>
<dbReference type="InterPro" id="IPR011011">
    <property type="entry name" value="Znf_FYVE_PHD"/>
</dbReference>
<evidence type="ECO:0000313" key="8">
    <source>
        <dbReference type="EMBL" id="GBP08738.1"/>
    </source>
</evidence>
<dbReference type="InterPro" id="IPR027409">
    <property type="entry name" value="GroEL-like_apical_dom_sf"/>
</dbReference>
<dbReference type="SMART" id="SM00064">
    <property type="entry name" value="FYVE"/>
    <property type="match status" value="1"/>
</dbReference>
<dbReference type="FunFam" id="3.50.7.10:FF:000007">
    <property type="entry name" value="1-phosphatidylinositol 3-phosphate 5-kinase isoform X1"/>
    <property type="match status" value="1"/>
</dbReference>
<dbReference type="Proteomes" id="UP000299102">
    <property type="component" value="Unassembled WGS sequence"/>
</dbReference>
<evidence type="ECO:0000259" key="7">
    <source>
        <dbReference type="PROSITE" id="PS50186"/>
    </source>
</evidence>
<proteinExistence type="predicted"/>
<gene>
    <name evidence="8" type="primary">fab1</name>
    <name evidence="8" type="ORF">EVAR_7322_1</name>
</gene>
<dbReference type="Pfam" id="PF00610">
    <property type="entry name" value="DEP"/>
    <property type="match status" value="1"/>
</dbReference>
<dbReference type="SUPFAM" id="SSF57903">
    <property type="entry name" value="FYVE/PHD zinc finger"/>
    <property type="match status" value="1"/>
</dbReference>
<dbReference type="PROSITE" id="PS50178">
    <property type="entry name" value="ZF_FYVE"/>
    <property type="match status" value="1"/>
</dbReference>
<dbReference type="InterPro" id="IPR013083">
    <property type="entry name" value="Znf_RING/FYVE/PHD"/>
</dbReference>
<evidence type="ECO:0000256" key="3">
    <source>
        <dbReference type="ARBA" id="ARBA00022833"/>
    </source>
</evidence>
<dbReference type="GO" id="GO:1903426">
    <property type="term" value="P:regulation of reactive oxygen species biosynthetic process"/>
    <property type="evidence" value="ECO:0007669"/>
    <property type="project" value="TreeGrafter"/>
</dbReference>
<dbReference type="SUPFAM" id="SSF46785">
    <property type="entry name" value="Winged helix' DNA-binding domain"/>
    <property type="match status" value="1"/>
</dbReference>
<evidence type="ECO:0000256" key="5">
    <source>
        <dbReference type="SAM" id="MobiDB-lite"/>
    </source>
</evidence>
<evidence type="ECO:0000313" key="9">
    <source>
        <dbReference type="Proteomes" id="UP000299102"/>
    </source>
</evidence>
<dbReference type="GO" id="GO:0008270">
    <property type="term" value="F:zinc ion binding"/>
    <property type="evidence" value="ECO:0007669"/>
    <property type="project" value="UniProtKB-KW"/>
</dbReference>
<feature type="domain" description="FYVE-type" evidence="6">
    <location>
        <begin position="107"/>
        <end position="147"/>
    </location>
</feature>
<evidence type="ECO:0000256" key="4">
    <source>
        <dbReference type="PROSITE-ProRule" id="PRU00091"/>
    </source>
</evidence>
<dbReference type="GO" id="GO:0052810">
    <property type="term" value="F:1-phosphatidylinositol-5-kinase activity"/>
    <property type="evidence" value="ECO:0007669"/>
    <property type="project" value="TreeGrafter"/>
</dbReference>
<dbReference type="InterPro" id="IPR000591">
    <property type="entry name" value="DEP_dom"/>
</dbReference>
<keyword evidence="8" id="KW-0808">Transferase</keyword>
<evidence type="ECO:0000256" key="2">
    <source>
        <dbReference type="ARBA" id="ARBA00022771"/>
    </source>
</evidence>
<dbReference type="GO" id="GO:0090385">
    <property type="term" value="P:phagosome-lysosome fusion"/>
    <property type="evidence" value="ECO:0007669"/>
    <property type="project" value="TreeGrafter"/>
</dbReference>
<dbReference type="AlphaFoldDB" id="A0A4C1T5J7"/>
<keyword evidence="1" id="KW-0479">Metal-binding</keyword>
<dbReference type="Gene3D" id="1.10.10.10">
    <property type="entry name" value="Winged helix-like DNA-binding domain superfamily/Winged helix DNA-binding domain"/>
    <property type="match status" value="1"/>
</dbReference>
<dbReference type="InterPro" id="IPR036388">
    <property type="entry name" value="WH-like_DNA-bd_sf"/>
</dbReference>
<dbReference type="GO" id="GO:0005524">
    <property type="term" value="F:ATP binding"/>
    <property type="evidence" value="ECO:0007669"/>
    <property type="project" value="InterPro"/>
</dbReference>
<dbReference type="Pfam" id="PF01363">
    <property type="entry name" value="FYVE"/>
    <property type="match status" value="1"/>
</dbReference>
<dbReference type="CDD" id="cd04371">
    <property type="entry name" value="DEP"/>
    <property type="match status" value="1"/>
</dbReference>
<comment type="caution">
    <text evidence="8">The sequence shown here is derived from an EMBL/GenBank/DDBJ whole genome shotgun (WGS) entry which is preliminary data.</text>
</comment>
<name>A0A4C1T5J7_EUMVA</name>
<keyword evidence="2 4" id="KW-0863">Zinc-finger</keyword>
<feature type="compositionally biased region" description="Basic and acidic residues" evidence="5">
    <location>
        <begin position="574"/>
        <end position="602"/>
    </location>
</feature>
<dbReference type="InterPro" id="IPR002423">
    <property type="entry name" value="Cpn60/GroEL/TCP-1"/>
</dbReference>
<dbReference type="PANTHER" id="PTHR46715:SF1">
    <property type="entry name" value="1-PHOSPHATIDYLINOSITOL 3-PHOSPHATE 5-KINASE"/>
    <property type="match status" value="1"/>
</dbReference>
<feature type="region of interest" description="Disordered" evidence="5">
    <location>
        <begin position="1137"/>
        <end position="1171"/>
    </location>
</feature>
<dbReference type="GO" id="GO:0031410">
    <property type="term" value="C:cytoplasmic vesicle"/>
    <property type="evidence" value="ECO:0007669"/>
    <property type="project" value="TreeGrafter"/>
</dbReference>
<dbReference type="SMART" id="SM00049">
    <property type="entry name" value="DEP"/>
    <property type="match status" value="1"/>
</dbReference>
<accession>A0A4C1T5J7</accession>
<dbReference type="InterPro" id="IPR036390">
    <property type="entry name" value="WH_DNA-bd_sf"/>
</dbReference>
<evidence type="ECO:0000256" key="1">
    <source>
        <dbReference type="ARBA" id="ARBA00022723"/>
    </source>
</evidence>
<dbReference type="GO" id="GO:0000285">
    <property type="term" value="F:1-phosphatidylinositol-3-phosphate 5-kinase activity"/>
    <property type="evidence" value="ECO:0007669"/>
    <property type="project" value="InterPro"/>
</dbReference>
<dbReference type="InterPro" id="IPR017455">
    <property type="entry name" value="Znf_FYVE-rel"/>
</dbReference>
<sequence length="1171" mass="131810">MEKQDVSQLTEFPRFESEPAHSGVITFFNKLLKLPLFTSGETADNAQSNQTNNDTKEEQIQDQAKEVCEEVKSEVENYSIELDGRSLPNVLKRISNLVAVGSGQDLVLRRKHHCRVCGVIFCSRCCSQRVPGQIFNCAGGLRVCNYCCNIVLSYLREKDMTGEISPDLRTLQENLQVKFPENKLSAQNKAKDNFMFARQQDDRVDVRPTPKEALQDVFRQLSFTLPTQQHRYRLVRYNSVWRGCDILQWIMDNTNNKTRAQAAQICQILLNEGYMECVTELPKFADYALYKPINIPPIIPDEDSPHTETKILCKEVAESGEDHLKLLMRQCLARENLSCGWLDILLPLCQHAADVTTPDVYSNDIDVRNYVQVKKVPGGTMRDSRWVPGIILTKNVAHRNMPQELQNPSVLLLDCPIAYQRVEGKLTSLEPLLMQEQEYLSRCAARISALHPKVVLVRGSAARAVQDALRAEGVALATNVREAALRRVARCVRADIVTSIDARIDSSKTLMVLEGCAEPQLGCSILLRGSSLQELIRVKRVVKFMLLACYNWKLERSFLKDIEAILPEPGMGFDEHCTEDPDTTEKNLDTKSVESLNDKADTNDPLQMPEPKSYVRKIDSDKTLSCGIPIRDNSDPLRARQLSIDDEVFLPSEDTKLKADNHDDRWSTDDTVLSMSPNVVIPAPYLETEAGRKCPLRHYFHDPLFPPPRQRAVLTPKTLRRKISKHSEDDQIYFKDLHPFLTKPITTSADDVELKALLANFRATGCRVVASVHRQGYAETIDFHMVRSLGPSINHVTTGKASSSLAVVIGKEVCDILTSVSSSYSASSSSRTTQRTFLPRSVRIHVFSIWRLTVWRASPVVGAARESLPSNGGRVNQAECPVYKPCFLRKSPQKEAEFDQAADKQGEPPDPLAPENHQKLSLLWYSYSNKSPNVPDFCVNPWIATMEMYGRQDISLGAFLDKFCFNEDYKCSSTNCHIPMNQHVRRFVHGDGCVTVTCNTIGHSSADATDEEQSQQIMFWSRCSECSASSHACHLSRCSLSLSLAKYLELRIRALRYQSAASCHHPIHAHAHYFAKGLTTACFRYNKITMWDIELPPAVISTAYNMHEIREELIAQVNDLMLKGNATPLEVENIILGDSQDDSADNEDSDVCSDEVDSSDDSESSLESDYE</sequence>
<dbReference type="GO" id="GO:0012506">
    <property type="term" value="C:vesicle membrane"/>
    <property type="evidence" value="ECO:0007669"/>
    <property type="project" value="TreeGrafter"/>
</dbReference>
<dbReference type="STRING" id="151549.A0A4C1T5J7"/>